<proteinExistence type="predicted"/>
<name>A0A928Z524_9CYAN</name>
<comment type="caution">
    <text evidence="1">The sequence shown here is derived from an EMBL/GenBank/DDBJ whole genome shotgun (WGS) entry which is preliminary data.</text>
</comment>
<dbReference type="Proteomes" id="UP000625316">
    <property type="component" value="Unassembled WGS sequence"/>
</dbReference>
<gene>
    <name evidence="1" type="ORF">IQ266_17885</name>
</gene>
<evidence type="ECO:0000313" key="1">
    <source>
        <dbReference type="EMBL" id="MBE9031607.1"/>
    </source>
</evidence>
<protein>
    <submittedName>
        <fullName evidence="1">Uncharacterized protein</fullName>
    </submittedName>
</protein>
<evidence type="ECO:0000313" key="2">
    <source>
        <dbReference type="Proteomes" id="UP000625316"/>
    </source>
</evidence>
<sequence length="101" mass="10860">MTTLDRNLIPSGITTVEQLSVWAASVIRANAGNTSVVEVRGGDPIYVAQIPVIEDANNIVRIIPRISMALDPIYDAATTGKLWTFAEEITTGTIPLAYTTD</sequence>
<accession>A0A928Z524</accession>
<organism evidence="1 2">
    <name type="scientific">Romeriopsis navalis LEGE 11480</name>
    <dbReference type="NCBI Taxonomy" id="2777977"/>
    <lineage>
        <taxon>Bacteria</taxon>
        <taxon>Bacillati</taxon>
        <taxon>Cyanobacteriota</taxon>
        <taxon>Cyanophyceae</taxon>
        <taxon>Leptolyngbyales</taxon>
        <taxon>Leptolyngbyaceae</taxon>
        <taxon>Romeriopsis</taxon>
        <taxon>Romeriopsis navalis</taxon>
    </lineage>
</organism>
<dbReference type="EMBL" id="JADEXQ010000070">
    <property type="protein sequence ID" value="MBE9031607.1"/>
    <property type="molecule type" value="Genomic_DNA"/>
</dbReference>
<dbReference type="RefSeq" id="WP_264326435.1">
    <property type="nucleotide sequence ID" value="NZ_JADEXQ010000070.1"/>
</dbReference>
<dbReference type="AlphaFoldDB" id="A0A928Z524"/>
<reference evidence="1" key="1">
    <citation type="submission" date="2020-10" db="EMBL/GenBank/DDBJ databases">
        <authorList>
            <person name="Castelo-Branco R."/>
            <person name="Eusebio N."/>
            <person name="Adriana R."/>
            <person name="Vieira A."/>
            <person name="Brugerolle De Fraissinette N."/>
            <person name="Rezende De Castro R."/>
            <person name="Schneider M.P."/>
            <person name="Vasconcelos V."/>
            <person name="Leao P.N."/>
        </authorList>
    </citation>
    <scope>NUCLEOTIDE SEQUENCE</scope>
    <source>
        <strain evidence="1">LEGE 11480</strain>
    </source>
</reference>
<keyword evidence="2" id="KW-1185">Reference proteome</keyword>